<feature type="transmembrane region" description="Helical" evidence="7">
    <location>
        <begin position="42"/>
        <end position="64"/>
    </location>
</feature>
<feature type="transmembrane region" description="Helical" evidence="7">
    <location>
        <begin position="272"/>
        <end position="293"/>
    </location>
</feature>
<dbReference type="EMBL" id="NEXV01000266">
    <property type="protein sequence ID" value="PIG86209.1"/>
    <property type="molecule type" value="Genomic_DNA"/>
</dbReference>
<feature type="transmembrane region" description="Helical" evidence="7">
    <location>
        <begin position="164"/>
        <end position="183"/>
    </location>
</feature>
<name>A0A2G7G028_9EURO</name>
<sequence length="502" mass="55037">MADIKPSMDKALSHVESAPGTMPEGKERAAKPEVRFSLWQTLGMNFSITCTPLSIGAQLALIIGLGGSPFYIWGFFVAAIFQLITCVALAEVASAIPHSSGPAYWVQHLAPENCSLFFGYLVGWTTNGFWWFLTVANCLYLAQFTVGLAEALNPGYTPDPWHSYMVYIGYVTILFVINLPGLFKAVLHCMTSGVIIINLSFLFILITLLVRATPKPSAREVFVQVVNESGWSSEGVVFCIALIPGVVGVFAFDSVTHITEEVTQPSKQVPQVMIGSATISAISGFVMTIVYSFSITNPANLLQPFAQQPLLQLIYDTCRSTALTGIATSGIIISFFLASVGGFTSWNRLYWSLSREGVLPFSRTMSKLTTRDKLPLNALYANYILTVALGAVQLGSLTALNAIIGGGLICMTTSYSMTLGLALWRGRSCLPADRWLNLGRLGPVLQIISVLWGCFISVWLCFPLMMPVTLAYMNWASVVFVGLVLCTLIYWVMIFRWRHENQ</sequence>
<dbReference type="GO" id="GO:0016020">
    <property type="term" value="C:membrane"/>
    <property type="evidence" value="ECO:0007669"/>
    <property type="project" value="UniProtKB-SubCell"/>
</dbReference>
<keyword evidence="9" id="KW-1185">Reference proteome</keyword>
<evidence type="ECO:0000256" key="5">
    <source>
        <dbReference type="ARBA" id="ARBA00023136"/>
    </source>
</evidence>
<accession>A0A2G7G028</accession>
<comment type="subcellular location">
    <subcellularLocation>
        <location evidence="1">Membrane</location>
        <topology evidence="1">Multi-pass membrane protein</topology>
    </subcellularLocation>
</comment>
<feature type="transmembrane region" description="Helical" evidence="7">
    <location>
        <begin position="472"/>
        <end position="493"/>
    </location>
</feature>
<dbReference type="PANTHER" id="PTHR45649">
    <property type="entry name" value="AMINO-ACID PERMEASE BAT1"/>
    <property type="match status" value="1"/>
</dbReference>
<dbReference type="InterPro" id="IPR002293">
    <property type="entry name" value="AA/rel_permease1"/>
</dbReference>
<evidence type="ECO:0000256" key="7">
    <source>
        <dbReference type="SAM" id="Phobius"/>
    </source>
</evidence>
<keyword evidence="3 7" id="KW-0812">Transmembrane</keyword>
<evidence type="ECO:0000256" key="3">
    <source>
        <dbReference type="ARBA" id="ARBA00022692"/>
    </source>
</evidence>
<feature type="transmembrane region" description="Helical" evidence="7">
    <location>
        <begin position="400"/>
        <end position="424"/>
    </location>
</feature>
<feature type="region of interest" description="Disordered" evidence="6">
    <location>
        <begin position="1"/>
        <end position="29"/>
    </location>
</feature>
<keyword evidence="4 7" id="KW-1133">Transmembrane helix</keyword>
<dbReference type="AlphaFoldDB" id="A0A2G7G028"/>
<dbReference type="Proteomes" id="UP000231358">
    <property type="component" value="Unassembled WGS sequence"/>
</dbReference>
<proteinExistence type="predicted"/>
<dbReference type="Pfam" id="PF13520">
    <property type="entry name" value="AA_permease_2"/>
    <property type="match status" value="1"/>
</dbReference>
<dbReference type="GO" id="GO:0022857">
    <property type="term" value="F:transmembrane transporter activity"/>
    <property type="evidence" value="ECO:0007669"/>
    <property type="project" value="InterPro"/>
</dbReference>
<dbReference type="Gene3D" id="1.20.1740.10">
    <property type="entry name" value="Amino acid/polyamine transporter I"/>
    <property type="match status" value="1"/>
</dbReference>
<feature type="transmembrane region" description="Helical" evidence="7">
    <location>
        <begin position="230"/>
        <end position="252"/>
    </location>
</feature>
<feature type="transmembrane region" description="Helical" evidence="7">
    <location>
        <begin position="374"/>
        <end position="394"/>
    </location>
</feature>
<dbReference type="PANTHER" id="PTHR45649:SF16">
    <property type="entry name" value="7-KETO 8-AMINOPELARGONIC ACID TRANSPORTER"/>
    <property type="match status" value="1"/>
</dbReference>
<organism evidence="8 9">
    <name type="scientific">Aspergillus arachidicola</name>
    <dbReference type="NCBI Taxonomy" id="656916"/>
    <lineage>
        <taxon>Eukaryota</taxon>
        <taxon>Fungi</taxon>
        <taxon>Dikarya</taxon>
        <taxon>Ascomycota</taxon>
        <taxon>Pezizomycotina</taxon>
        <taxon>Eurotiomycetes</taxon>
        <taxon>Eurotiomycetidae</taxon>
        <taxon>Eurotiales</taxon>
        <taxon>Aspergillaceae</taxon>
        <taxon>Aspergillus</taxon>
        <taxon>Aspergillus subgen. Circumdati</taxon>
    </lineage>
</organism>
<dbReference type="STRING" id="656916.A0A2G7G028"/>
<protein>
    <recommendedName>
        <fullName evidence="10">Choline transport protein</fullName>
    </recommendedName>
</protein>
<evidence type="ECO:0000256" key="1">
    <source>
        <dbReference type="ARBA" id="ARBA00004141"/>
    </source>
</evidence>
<reference evidence="8 9" key="1">
    <citation type="submission" date="2017-05" db="EMBL/GenBank/DDBJ databases">
        <title>Genome sequence for an aflatoxigenic pathogen of Argentinian peanut, Aspergillus arachidicola.</title>
        <authorList>
            <person name="Moore G."/>
            <person name="Beltz S.B."/>
            <person name="Mack B.M."/>
        </authorList>
    </citation>
    <scope>NUCLEOTIDE SEQUENCE [LARGE SCALE GENOMIC DNA]</scope>
    <source>
        <strain evidence="8 9">CBS 117610</strain>
    </source>
</reference>
<evidence type="ECO:0000313" key="8">
    <source>
        <dbReference type="EMBL" id="PIG86209.1"/>
    </source>
</evidence>
<evidence type="ECO:0000313" key="9">
    <source>
        <dbReference type="Proteomes" id="UP000231358"/>
    </source>
</evidence>
<feature type="transmembrane region" description="Helical" evidence="7">
    <location>
        <begin position="190"/>
        <end position="210"/>
    </location>
</feature>
<evidence type="ECO:0000256" key="4">
    <source>
        <dbReference type="ARBA" id="ARBA00022989"/>
    </source>
</evidence>
<keyword evidence="2" id="KW-0813">Transport</keyword>
<feature type="compositionally biased region" description="Basic and acidic residues" evidence="6">
    <location>
        <begin position="1"/>
        <end position="13"/>
    </location>
</feature>
<evidence type="ECO:0000256" key="2">
    <source>
        <dbReference type="ARBA" id="ARBA00022448"/>
    </source>
</evidence>
<gene>
    <name evidence="8" type="ORF">AARAC_004700</name>
</gene>
<evidence type="ECO:0008006" key="10">
    <source>
        <dbReference type="Google" id="ProtNLM"/>
    </source>
</evidence>
<feature type="transmembrane region" description="Helical" evidence="7">
    <location>
        <begin position="331"/>
        <end position="353"/>
    </location>
</feature>
<comment type="caution">
    <text evidence="8">The sequence shown here is derived from an EMBL/GenBank/DDBJ whole genome shotgun (WGS) entry which is preliminary data.</text>
</comment>
<feature type="transmembrane region" description="Helical" evidence="7">
    <location>
        <begin position="444"/>
        <end position="466"/>
    </location>
</feature>
<dbReference type="PIRSF" id="PIRSF006060">
    <property type="entry name" value="AA_transporter"/>
    <property type="match status" value="1"/>
</dbReference>
<evidence type="ECO:0000256" key="6">
    <source>
        <dbReference type="SAM" id="MobiDB-lite"/>
    </source>
</evidence>
<feature type="transmembrane region" description="Helical" evidence="7">
    <location>
        <begin position="117"/>
        <end position="144"/>
    </location>
</feature>
<feature type="transmembrane region" description="Helical" evidence="7">
    <location>
        <begin position="70"/>
        <end position="96"/>
    </location>
</feature>
<keyword evidence="5 7" id="KW-0472">Membrane</keyword>